<feature type="compositionally biased region" description="Low complexity" evidence="1">
    <location>
        <begin position="170"/>
        <end position="179"/>
    </location>
</feature>
<feature type="region of interest" description="Disordered" evidence="1">
    <location>
        <begin position="251"/>
        <end position="283"/>
    </location>
</feature>
<dbReference type="NCBIfam" id="NF033677">
    <property type="entry name" value="biofilm_BapA_N"/>
    <property type="match status" value="1"/>
</dbReference>
<dbReference type="Gene3D" id="3.30.420.430">
    <property type="match status" value="2"/>
</dbReference>
<sequence length="428" mass="45113">MAEIKVVSKDTHKTLEEVQGNTVSLNEDSVIILKINPDDVLEIKRDGNSAVIILKSGETIIIVNFFNEGSNNSLVLEDDNHKLIWAQFTDQSGALLDNAVYGYIDNIEPLLYHDGISPLWALAPLATVAALKLLDNDNHHFAKDTTPPDKPSTPEGFVDNEGNEQGAFPGGTSTDDTTPGIVIGDVGEDTPTLYVDGEEVESVYDPETGTLTPVNPLPEGEHDITYTVTDPAGNESAPSDPIVVIVDTTAPDKPSTPEGFVDNEGSEQGTFPGGTSTDDTTPGIVIGDVGEDTPTLYVDGEEVESVYDPETGTLTPVNPLPEGEHDITYTVTDPAGNESAPSDPIVVIVDTTAPTQLAITEVIDDVEFVTGVITAGGYTNDRTPTVNGTGAESNALITLKDTDGNVLGTATADADGNWSVEPTLANQL</sequence>
<evidence type="ECO:0000313" key="4">
    <source>
        <dbReference type="EMBL" id="OUY08049.1"/>
    </source>
</evidence>
<dbReference type="Proteomes" id="UP000196536">
    <property type="component" value="Unassembled WGS sequence"/>
</dbReference>
<feature type="domain" description="Biofilm-associated protein BapA-like prefix-like" evidence="3">
    <location>
        <begin position="1"/>
        <end position="122"/>
    </location>
</feature>
<feature type="non-terminal residue" evidence="4">
    <location>
        <position position="428"/>
    </location>
</feature>
<evidence type="ECO:0000259" key="3">
    <source>
        <dbReference type="Pfam" id="PF22783"/>
    </source>
</evidence>
<evidence type="ECO:0000259" key="2">
    <source>
        <dbReference type="Pfam" id="PF19077"/>
    </source>
</evidence>
<dbReference type="AlphaFoldDB" id="A0A1Z9Z0S2"/>
<comment type="caution">
    <text evidence="4">The sequence shown here is derived from an EMBL/GenBank/DDBJ whole genome shotgun (WGS) entry which is preliminary data.</text>
</comment>
<feature type="compositionally biased region" description="Low complexity" evidence="1">
    <location>
        <begin position="269"/>
        <end position="283"/>
    </location>
</feature>
<dbReference type="Pfam" id="PF19077">
    <property type="entry name" value="Big_13"/>
    <property type="match status" value="2"/>
</dbReference>
<protein>
    <recommendedName>
        <fullName evidence="6">Bacterial Ig domain-containing protein</fullName>
    </recommendedName>
</protein>
<reference evidence="4 5" key="1">
    <citation type="submission" date="2017-05" db="EMBL/GenBank/DDBJ databases">
        <title>Acinetobacter populi ANC 5415 (= PBJ7), whole genome shotgun sequencing project.</title>
        <authorList>
            <person name="Nemec A."/>
            <person name="Radolfova-Krizova L."/>
        </authorList>
    </citation>
    <scope>NUCLEOTIDE SEQUENCE [LARGE SCALE GENOMIC DNA]</scope>
    <source>
        <strain evidence="4 5">PBJ7</strain>
    </source>
</reference>
<dbReference type="InterPro" id="IPR048051">
    <property type="entry name" value="BapA-like_prefix-like"/>
</dbReference>
<dbReference type="Pfam" id="PF22783">
    <property type="entry name" value="BapA_N"/>
    <property type="match status" value="1"/>
</dbReference>
<evidence type="ECO:0008006" key="6">
    <source>
        <dbReference type="Google" id="ProtNLM"/>
    </source>
</evidence>
<proteinExistence type="predicted"/>
<name>A0A1Z9Z0S2_9GAMM</name>
<feature type="domain" description="Bacterial Ig-like" evidence="2">
    <location>
        <begin position="269"/>
        <end position="351"/>
    </location>
</feature>
<evidence type="ECO:0000313" key="5">
    <source>
        <dbReference type="Proteomes" id="UP000196536"/>
    </source>
</evidence>
<keyword evidence="5" id="KW-1185">Reference proteome</keyword>
<feature type="region of interest" description="Disordered" evidence="1">
    <location>
        <begin position="141"/>
        <end position="179"/>
    </location>
</feature>
<dbReference type="EMBL" id="NEXX01000001">
    <property type="protein sequence ID" value="OUY08049.1"/>
    <property type="molecule type" value="Genomic_DNA"/>
</dbReference>
<dbReference type="RefSeq" id="WP_140404380.1">
    <property type="nucleotide sequence ID" value="NZ_NEXX01000001.1"/>
</dbReference>
<accession>A0A1Z9Z0S2</accession>
<feature type="domain" description="Bacterial Ig-like" evidence="2">
    <location>
        <begin position="172"/>
        <end position="248"/>
    </location>
</feature>
<dbReference type="InterPro" id="IPR044016">
    <property type="entry name" value="Big_13"/>
</dbReference>
<organism evidence="4 5">
    <name type="scientific">Acinetobacter populi</name>
    <dbReference type="NCBI Taxonomy" id="1582270"/>
    <lineage>
        <taxon>Bacteria</taxon>
        <taxon>Pseudomonadati</taxon>
        <taxon>Pseudomonadota</taxon>
        <taxon>Gammaproteobacteria</taxon>
        <taxon>Moraxellales</taxon>
        <taxon>Moraxellaceae</taxon>
        <taxon>Acinetobacter</taxon>
    </lineage>
</organism>
<gene>
    <name evidence="4" type="ORF">CAP51_00005</name>
</gene>
<dbReference type="OrthoDB" id="8481600at2"/>
<evidence type="ECO:0000256" key="1">
    <source>
        <dbReference type="SAM" id="MobiDB-lite"/>
    </source>
</evidence>